<dbReference type="CDD" id="cd12914">
    <property type="entry name" value="PDC1_DGC_like"/>
    <property type="match status" value="1"/>
</dbReference>
<accession>A0A1G6SU79</accession>
<evidence type="ECO:0000256" key="1">
    <source>
        <dbReference type="ARBA" id="ARBA00012528"/>
    </source>
</evidence>
<keyword evidence="7" id="KW-1185">Reference proteome</keyword>
<keyword evidence="4" id="KW-0812">Transmembrane</keyword>
<dbReference type="SMART" id="SM00267">
    <property type="entry name" value="GGDEF"/>
    <property type="match status" value="1"/>
</dbReference>
<keyword evidence="4" id="KW-1133">Transmembrane helix</keyword>
<dbReference type="PROSITE" id="PS50887">
    <property type="entry name" value="GGDEF"/>
    <property type="match status" value="1"/>
</dbReference>
<dbReference type="NCBIfam" id="TIGR00254">
    <property type="entry name" value="GGDEF"/>
    <property type="match status" value="1"/>
</dbReference>
<feature type="transmembrane region" description="Helical" evidence="4">
    <location>
        <begin position="12"/>
        <end position="33"/>
    </location>
</feature>
<reference evidence="6 7" key="1">
    <citation type="submission" date="2016-10" db="EMBL/GenBank/DDBJ databases">
        <authorList>
            <person name="de Groot N.N."/>
        </authorList>
    </citation>
    <scope>NUCLEOTIDE SEQUENCE [LARGE SCALE GENOMIC DNA]</scope>
    <source>
        <strain evidence="6 7">CPCC 100156</strain>
    </source>
</reference>
<evidence type="ECO:0000256" key="4">
    <source>
        <dbReference type="SAM" id="Phobius"/>
    </source>
</evidence>
<feature type="domain" description="GGDEF" evidence="5">
    <location>
        <begin position="370"/>
        <end position="509"/>
    </location>
</feature>
<dbReference type="Gene3D" id="3.30.450.20">
    <property type="entry name" value="PAS domain"/>
    <property type="match status" value="1"/>
</dbReference>
<protein>
    <recommendedName>
        <fullName evidence="1">diguanylate cyclase</fullName>
        <ecNumber evidence="1">2.7.7.65</ecNumber>
    </recommendedName>
</protein>
<name>A0A1G6SU79_9PROT</name>
<gene>
    <name evidence="6" type="ORF">SAMN04487779_1005165</name>
</gene>
<comment type="catalytic activity">
    <reaction evidence="2">
        <text>2 GTP = 3',3'-c-di-GMP + 2 diphosphate</text>
        <dbReference type="Rhea" id="RHEA:24898"/>
        <dbReference type="ChEBI" id="CHEBI:33019"/>
        <dbReference type="ChEBI" id="CHEBI:37565"/>
        <dbReference type="ChEBI" id="CHEBI:58805"/>
        <dbReference type="EC" id="2.7.7.65"/>
    </reaction>
</comment>
<dbReference type="EMBL" id="FMZX01000005">
    <property type="protein sequence ID" value="SDD20490.1"/>
    <property type="molecule type" value="Genomic_DNA"/>
</dbReference>
<dbReference type="InterPro" id="IPR050469">
    <property type="entry name" value="Diguanylate_Cyclase"/>
</dbReference>
<dbReference type="AlphaFoldDB" id="A0A1G6SU79"/>
<evidence type="ECO:0000256" key="3">
    <source>
        <dbReference type="SAM" id="MobiDB-lite"/>
    </source>
</evidence>
<dbReference type="EC" id="2.7.7.65" evidence="1"/>
<organism evidence="6 7">
    <name type="scientific">Belnapia rosea</name>
    <dbReference type="NCBI Taxonomy" id="938405"/>
    <lineage>
        <taxon>Bacteria</taxon>
        <taxon>Pseudomonadati</taxon>
        <taxon>Pseudomonadota</taxon>
        <taxon>Alphaproteobacteria</taxon>
        <taxon>Acetobacterales</taxon>
        <taxon>Roseomonadaceae</taxon>
        <taxon>Belnapia</taxon>
    </lineage>
</organism>
<dbReference type="GO" id="GO:0052621">
    <property type="term" value="F:diguanylate cyclase activity"/>
    <property type="evidence" value="ECO:0007669"/>
    <property type="project" value="UniProtKB-EC"/>
</dbReference>
<evidence type="ECO:0000313" key="7">
    <source>
        <dbReference type="Proteomes" id="UP000198925"/>
    </source>
</evidence>
<evidence type="ECO:0000313" key="6">
    <source>
        <dbReference type="EMBL" id="SDD20490.1"/>
    </source>
</evidence>
<keyword evidence="4" id="KW-0472">Membrane</keyword>
<dbReference type="InterPro" id="IPR043128">
    <property type="entry name" value="Rev_trsase/Diguanyl_cyclase"/>
</dbReference>
<dbReference type="Pfam" id="PF00990">
    <property type="entry name" value="GGDEF"/>
    <property type="match status" value="1"/>
</dbReference>
<dbReference type="PANTHER" id="PTHR45138:SF9">
    <property type="entry name" value="DIGUANYLATE CYCLASE DGCM-RELATED"/>
    <property type="match status" value="1"/>
</dbReference>
<evidence type="ECO:0000256" key="2">
    <source>
        <dbReference type="ARBA" id="ARBA00034247"/>
    </source>
</evidence>
<proteinExistence type="predicted"/>
<dbReference type="CDD" id="cd01949">
    <property type="entry name" value="GGDEF"/>
    <property type="match status" value="1"/>
</dbReference>
<dbReference type="InterPro" id="IPR029787">
    <property type="entry name" value="Nucleotide_cyclase"/>
</dbReference>
<sequence>MSLAGWFGPGWRHGLTVGVLCALLGVAGSAMVIRAERGRLIADAGQRLADYARVMALRLDSGLADWAHDVGMLARFEVFERQPAQPSMARRLLEDLKGRSPTFSWIGFTGTDGKVIAATGGLLEGADVSARPWFRPGLAGPHLGDVHPAVMLAKLLPEDQGGGADAYFVDAAAPVHAADGAVIGVIAGHLTWRWAEGVRRELAVFAPWQPPPILRVIGTDKLVLLGPENERGKPWPQERSAGGWRETTLPGHPPAILGFARAEGAPDRPTLDWVVVAQRDRVAVLAPLWSFGLWLGFGTFGIAATGGALAGWYAGRVGSTIQRVLGGSAGRDVARQLEQLRDQAWRDPLTGLLNRAGFAAWQKALPPLDEGCAVVALDLDGFKPINDTHGHAAGDAVLRGIGAWLQGNLRDEDAAVRLGGDEFLLCLIGPSAKVEAAAREVGARLNAMLRAGVPTETGPLHLGCSLGVALLPRDALTMEAAIEHADMALYAAKRHKVPVRGASDHARVE</sequence>
<dbReference type="Proteomes" id="UP000198925">
    <property type="component" value="Unassembled WGS sequence"/>
</dbReference>
<evidence type="ECO:0000259" key="5">
    <source>
        <dbReference type="PROSITE" id="PS50887"/>
    </source>
</evidence>
<dbReference type="STRING" id="938405.SAMN02927895_02397"/>
<feature type="transmembrane region" description="Helical" evidence="4">
    <location>
        <begin position="288"/>
        <end position="314"/>
    </location>
</feature>
<dbReference type="SUPFAM" id="SSF55073">
    <property type="entry name" value="Nucleotide cyclase"/>
    <property type="match status" value="1"/>
</dbReference>
<dbReference type="InterPro" id="IPR000160">
    <property type="entry name" value="GGDEF_dom"/>
</dbReference>
<dbReference type="RefSeq" id="WP_176849543.1">
    <property type="nucleotide sequence ID" value="NZ_FMZX01000005.1"/>
</dbReference>
<feature type="region of interest" description="Disordered" evidence="3">
    <location>
        <begin position="228"/>
        <end position="247"/>
    </location>
</feature>
<dbReference type="Gene3D" id="3.30.70.270">
    <property type="match status" value="1"/>
</dbReference>
<dbReference type="PANTHER" id="PTHR45138">
    <property type="entry name" value="REGULATORY COMPONENTS OF SENSORY TRANSDUCTION SYSTEM"/>
    <property type="match status" value="1"/>
</dbReference>